<dbReference type="EMBL" id="CP082237">
    <property type="protein sequence ID" value="QZT35031.1"/>
    <property type="molecule type" value="Genomic_DNA"/>
</dbReference>
<comment type="subcellular location">
    <subcellularLocation>
        <location evidence="1">Membrane</location>
    </subcellularLocation>
</comment>
<accession>F5L3F6</accession>
<sequence>MSVKTKVLLAAMVLIFAMGSLIVVSVAQTASYYLTVDEFSEQKERLSDRPVRISGFIDGGSVDYDEQNLILRFDIQDEERTKQISVVYEGVKPDTFIDGWEAIVEGRLNEEGVFEATELLVKCPSKYEGEEYDGYEQYKDDQQTDIES</sequence>
<dbReference type="Proteomes" id="UP000825179">
    <property type="component" value="Chromosome"/>
</dbReference>
<dbReference type="OrthoDB" id="9794828at2"/>
<dbReference type="GO" id="GO:0005886">
    <property type="term" value="C:plasma membrane"/>
    <property type="evidence" value="ECO:0007669"/>
    <property type="project" value="InterPro"/>
</dbReference>
<name>F5L3F6_CALTT</name>
<dbReference type="InterPro" id="IPR004329">
    <property type="entry name" value="CcmE"/>
</dbReference>
<dbReference type="Pfam" id="PF03100">
    <property type="entry name" value="CcmE"/>
    <property type="match status" value="1"/>
</dbReference>
<dbReference type="GO" id="GO:0017004">
    <property type="term" value="P:cytochrome complex assembly"/>
    <property type="evidence" value="ECO:0007669"/>
    <property type="project" value="UniProtKB-KW"/>
</dbReference>
<organism evidence="5 7">
    <name type="scientific">Caldalkalibacillus thermarum (strain TA2.A1)</name>
    <dbReference type="NCBI Taxonomy" id="986075"/>
    <lineage>
        <taxon>Bacteria</taxon>
        <taxon>Bacillati</taxon>
        <taxon>Bacillota</taxon>
        <taxon>Bacilli</taxon>
        <taxon>Bacillales</taxon>
        <taxon>Bacillaceae</taxon>
        <taxon>Caldalkalibacillus</taxon>
    </lineage>
</organism>
<dbReference type="InterPro" id="IPR012340">
    <property type="entry name" value="NA-bd_OB-fold"/>
</dbReference>
<dbReference type="KEGG" id="cthu:HUR95_07320"/>
<dbReference type="Proteomes" id="UP000010716">
    <property type="component" value="Unassembled WGS sequence"/>
</dbReference>
<evidence type="ECO:0000256" key="2">
    <source>
        <dbReference type="ARBA" id="ARBA00022617"/>
    </source>
</evidence>
<dbReference type="RefSeq" id="WP_007502430.1">
    <property type="nucleotide sequence ID" value="NZ_AFCE01000042.1"/>
</dbReference>
<evidence type="ECO:0000313" key="7">
    <source>
        <dbReference type="Proteomes" id="UP000010716"/>
    </source>
</evidence>
<evidence type="ECO:0000256" key="4">
    <source>
        <dbReference type="ARBA" id="ARBA00023136"/>
    </source>
</evidence>
<protein>
    <submittedName>
        <fullName evidence="5">CcmE/CycJ protein</fullName>
    </submittedName>
    <submittedName>
        <fullName evidence="6">Cytochrome c maturation protein CcmE</fullName>
    </submittedName>
</protein>
<dbReference type="InterPro" id="IPR036127">
    <property type="entry name" value="CcmE-like_sf"/>
</dbReference>
<dbReference type="SUPFAM" id="SSF82093">
    <property type="entry name" value="Heme chaperone CcmE"/>
    <property type="match status" value="1"/>
</dbReference>
<reference evidence="6 8" key="2">
    <citation type="journal article" date="2020" name="Extremophiles">
        <title>Genomic analysis of Caldalkalibacillus thermarum TA2.A1 reveals aerobic alkaliphilic metabolism and evolutionary hallmarks linking alkaliphilic bacteria and plant life.</title>
        <authorList>
            <person name="de Jong S.I."/>
            <person name="van den Broek M.A."/>
            <person name="Merkel A.Y."/>
            <person name="de la Torre Cortes P."/>
            <person name="Kalamorz F."/>
            <person name="Cook G.M."/>
            <person name="van Loosdrecht M.C.M."/>
            <person name="McMillan D.G.G."/>
        </authorList>
    </citation>
    <scope>NUCLEOTIDE SEQUENCE [LARGE SCALE GENOMIC DNA]</scope>
    <source>
        <strain evidence="6 8">TA2.A1</strain>
    </source>
</reference>
<evidence type="ECO:0000256" key="3">
    <source>
        <dbReference type="ARBA" id="ARBA00022748"/>
    </source>
</evidence>
<dbReference type="Gene3D" id="2.40.50.140">
    <property type="entry name" value="Nucleic acid-binding proteins"/>
    <property type="match status" value="1"/>
</dbReference>
<evidence type="ECO:0000313" key="5">
    <source>
        <dbReference type="EMBL" id="EGL84135.1"/>
    </source>
</evidence>
<dbReference type="AlphaFoldDB" id="F5L3F6"/>
<keyword evidence="2" id="KW-0349">Heme</keyword>
<evidence type="ECO:0000256" key="1">
    <source>
        <dbReference type="ARBA" id="ARBA00004370"/>
    </source>
</evidence>
<dbReference type="eggNOG" id="COG2332">
    <property type="taxonomic scope" value="Bacteria"/>
</dbReference>
<proteinExistence type="predicted"/>
<keyword evidence="8" id="KW-1185">Reference proteome</keyword>
<reference evidence="6" key="3">
    <citation type="submission" date="2021-08" db="EMBL/GenBank/DDBJ databases">
        <authorList>
            <person name="de Jong S."/>
            <person name="van den Broek M."/>
            <person name="Merkel A."/>
            <person name="de la Torre Cortes P."/>
            <person name="Kalamorz F."/>
            <person name="Cook G."/>
            <person name="van Loosdrecht M."/>
            <person name="McMillan D."/>
        </authorList>
    </citation>
    <scope>NUCLEOTIDE SEQUENCE</scope>
    <source>
        <strain evidence="6">TA2.A1</strain>
    </source>
</reference>
<keyword evidence="3" id="KW-0201">Cytochrome c-type biogenesis</keyword>
<dbReference type="GO" id="GO:0020037">
    <property type="term" value="F:heme binding"/>
    <property type="evidence" value="ECO:0007669"/>
    <property type="project" value="InterPro"/>
</dbReference>
<dbReference type="EMBL" id="AFCE01000042">
    <property type="protein sequence ID" value="EGL84135.1"/>
    <property type="molecule type" value="Genomic_DNA"/>
</dbReference>
<evidence type="ECO:0000313" key="6">
    <source>
        <dbReference type="EMBL" id="QZT35031.1"/>
    </source>
</evidence>
<gene>
    <name evidence="5" type="ORF">CathTA2_0317</name>
    <name evidence="6" type="ORF">HUR95_07320</name>
</gene>
<dbReference type="GO" id="GO:0017003">
    <property type="term" value="P:protein-heme linkage"/>
    <property type="evidence" value="ECO:0007669"/>
    <property type="project" value="InterPro"/>
</dbReference>
<reference evidence="5 7" key="1">
    <citation type="journal article" date="2011" name="J. Bacteriol.">
        <title>Draft genome sequence of the thermoalkaliphilic Caldalkalibacillus thermarum strain TA2.A1.</title>
        <authorList>
            <person name="Kalamorz F."/>
            <person name="Keis S."/>
            <person name="McMillan D.G."/>
            <person name="Olsson K."/>
            <person name="Stanton J.A."/>
            <person name="Stockwell P."/>
            <person name="Black M.A."/>
            <person name="Klingeman D.M."/>
            <person name="Land M.L."/>
            <person name="Han C.S."/>
            <person name="Martin S.L."/>
            <person name="Becher S.A."/>
            <person name="Peddie C.J."/>
            <person name="Morgan H.W."/>
            <person name="Matthies D."/>
            <person name="Preiss L."/>
            <person name="Meier T."/>
            <person name="Brown S.D."/>
            <person name="Cook G.M."/>
        </authorList>
    </citation>
    <scope>NUCLEOTIDE SEQUENCE [LARGE SCALE GENOMIC DNA]</scope>
    <source>
        <strain evidence="5 7">TA2.A1</strain>
    </source>
</reference>
<keyword evidence="2" id="KW-0479">Metal-binding</keyword>
<keyword evidence="4" id="KW-0472">Membrane</keyword>
<keyword evidence="2" id="KW-0408">Iron</keyword>
<evidence type="ECO:0000313" key="8">
    <source>
        <dbReference type="Proteomes" id="UP000825179"/>
    </source>
</evidence>